<reference evidence="3" key="3">
    <citation type="journal article" date="2021" name="Syst. Appl. Microbiol.">
        <title>Roseomonas hellenica sp. nov., isolated from roots of wild-growing Alkanna tinctoria.</title>
        <authorList>
            <person name="Rat A."/>
            <person name="Naranjo H.D."/>
            <person name="Lebbe L."/>
            <person name="Cnockaert M."/>
            <person name="Krigas N."/>
            <person name="Grigoriadou K."/>
            <person name="Maloupa E."/>
            <person name="Willems A."/>
        </authorList>
    </citation>
    <scope>NUCLEOTIDE SEQUENCE</scope>
    <source>
        <strain evidence="3">LMG 31161</strain>
    </source>
</reference>
<reference evidence="4 5" key="2">
    <citation type="submission" date="2020-02" db="EMBL/GenBank/DDBJ databases">
        <authorList>
            <person name="Sun Q."/>
            <person name="Inoue M."/>
        </authorList>
    </citation>
    <scope>NUCLEOTIDE SEQUENCE [LARGE SCALE GENOMIC DNA]</scope>
    <source>
        <strain evidence="4 5">KCTC 22478</strain>
    </source>
</reference>
<proteinExistence type="predicted"/>
<comment type="caution">
    <text evidence="3">The sequence shown here is derived from an EMBL/GenBank/DDBJ whole genome shotgun (WGS) entry which is preliminary data.</text>
</comment>
<evidence type="ECO:0000256" key="2">
    <source>
        <dbReference type="SAM" id="Phobius"/>
    </source>
</evidence>
<dbReference type="AlphaFoldDB" id="A0A9X9WCT3"/>
<gene>
    <name evidence="4" type="ORF">GWK15_03740</name>
    <name evidence="3" type="ORF">GXW75_02690</name>
</gene>
<dbReference type="Proteomes" id="UP000746741">
    <property type="component" value="Unassembled WGS sequence"/>
</dbReference>
<organism evidence="3 6">
    <name type="scientific">Neoroseomonas oryzicola</name>
    <dbReference type="NCBI Taxonomy" id="535904"/>
    <lineage>
        <taxon>Bacteria</taxon>
        <taxon>Pseudomonadati</taxon>
        <taxon>Pseudomonadota</taxon>
        <taxon>Alphaproteobacteria</taxon>
        <taxon>Acetobacterales</taxon>
        <taxon>Acetobacteraceae</taxon>
        <taxon>Neoroseomonas</taxon>
    </lineage>
</organism>
<evidence type="ECO:0000313" key="5">
    <source>
        <dbReference type="Proteomes" id="UP000746741"/>
    </source>
</evidence>
<dbReference type="EMBL" id="JAAVUP010000001">
    <property type="protein sequence ID" value="NKE16041.1"/>
    <property type="molecule type" value="Genomic_DNA"/>
</dbReference>
<keyword evidence="2" id="KW-0812">Transmembrane</keyword>
<evidence type="ECO:0000256" key="1">
    <source>
        <dbReference type="SAM" id="MobiDB-lite"/>
    </source>
</evidence>
<reference evidence="3" key="1">
    <citation type="submission" date="2020-01" db="EMBL/GenBank/DDBJ databases">
        <authorList>
            <person name="Rat A."/>
        </authorList>
    </citation>
    <scope>NUCLEOTIDE SEQUENCE</scope>
    <source>
        <strain evidence="3">LMG 31161</strain>
    </source>
</reference>
<protein>
    <recommendedName>
        <fullName evidence="7">DUF3592 domain-containing protein</fullName>
    </recommendedName>
</protein>
<feature type="region of interest" description="Disordered" evidence="1">
    <location>
        <begin position="75"/>
        <end position="106"/>
    </location>
</feature>
<accession>A0A9X9WCT3</accession>
<evidence type="ECO:0000313" key="6">
    <source>
        <dbReference type="Proteomes" id="UP001138708"/>
    </source>
</evidence>
<dbReference type="RefSeq" id="WP_168039173.1">
    <property type="nucleotide sequence ID" value="NZ_JAAEDK010000005.1"/>
</dbReference>
<feature type="transmembrane region" description="Helical" evidence="2">
    <location>
        <begin position="12"/>
        <end position="33"/>
    </location>
</feature>
<sequence>MTGPLADPTLTALILWFLLPAALLVGGACLAMWRGRRDWVVVEAVIRALPAPDDPAGLTEIAWRDDAGDVQVARLRLPPGRSPPRPGALLSLSHPPGQPEALQPGTPGPLLAGAIGSGLVAALCASILLGV</sequence>
<dbReference type="Proteomes" id="UP001138708">
    <property type="component" value="Unassembled WGS sequence"/>
</dbReference>
<keyword evidence="2" id="KW-0472">Membrane</keyword>
<evidence type="ECO:0000313" key="3">
    <source>
        <dbReference type="EMBL" id="MBR0658143.1"/>
    </source>
</evidence>
<name>A0A9X9WCT3_9PROT</name>
<keyword evidence="2" id="KW-1133">Transmembrane helix</keyword>
<evidence type="ECO:0000313" key="4">
    <source>
        <dbReference type="EMBL" id="NKE16041.1"/>
    </source>
</evidence>
<dbReference type="EMBL" id="JAAEDK010000005">
    <property type="protein sequence ID" value="MBR0658143.1"/>
    <property type="molecule type" value="Genomic_DNA"/>
</dbReference>
<evidence type="ECO:0008006" key="7">
    <source>
        <dbReference type="Google" id="ProtNLM"/>
    </source>
</evidence>
<keyword evidence="5" id="KW-1185">Reference proteome</keyword>
<feature type="transmembrane region" description="Helical" evidence="2">
    <location>
        <begin position="110"/>
        <end position="129"/>
    </location>
</feature>